<comment type="caution">
    <text evidence="2">The sequence shown here is derived from an EMBL/GenBank/DDBJ whole genome shotgun (WGS) entry which is preliminary data.</text>
</comment>
<evidence type="ECO:0000313" key="2">
    <source>
        <dbReference type="EMBL" id="TQS13854.1"/>
    </source>
</evidence>
<evidence type="ECO:0000313" key="3">
    <source>
        <dbReference type="Proteomes" id="UP000316541"/>
    </source>
</evidence>
<gene>
    <name evidence="2" type="ORF">FLX08_34565</name>
</gene>
<accession>A0A544YAU9</accession>
<dbReference type="RefSeq" id="WP_142624469.1">
    <property type="nucleotide sequence ID" value="NZ_VIRM01000062.1"/>
</dbReference>
<dbReference type="GO" id="GO:0031412">
    <property type="term" value="P:gas vesicle organization"/>
    <property type="evidence" value="ECO:0007669"/>
    <property type="project" value="InterPro"/>
</dbReference>
<reference evidence="2 3" key="1">
    <citation type="submission" date="2019-07" db="EMBL/GenBank/DDBJ databases">
        <title>Microbispora hainanensis DSM 45428.</title>
        <authorList>
            <person name="Thawai C."/>
        </authorList>
    </citation>
    <scope>NUCLEOTIDE SEQUENCE [LARGE SCALE GENOMIC DNA]</scope>
    <source>
        <strain evidence="2 3">DSM 45428</strain>
    </source>
</reference>
<dbReference type="Proteomes" id="UP000316541">
    <property type="component" value="Unassembled WGS sequence"/>
</dbReference>
<dbReference type="InterPro" id="IPR008634">
    <property type="entry name" value="Gas-vesicle_GvpO"/>
</dbReference>
<feature type="region of interest" description="Disordered" evidence="1">
    <location>
        <begin position="1"/>
        <end position="75"/>
    </location>
</feature>
<name>A0A544YAU9_9ACTN</name>
<proteinExistence type="predicted"/>
<dbReference type="Pfam" id="PF05800">
    <property type="entry name" value="GvpO"/>
    <property type="match status" value="1"/>
</dbReference>
<sequence>MPPRRRARYDEGPASFRRRAPSGVPAKENGPYDEVEDEDEDGFQDEDGFEDRDERRGERRGERRNERAAEPRRRRAALNAVSAGRLGERYIADLTSKEIEGVISVEPVDDGWLVNIEVVEDRRIPSTGDMLSIYECQLDDEGNLMSYRRTRTYRRGTGAYGGGP</sequence>
<dbReference type="EMBL" id="VIRM01000062">
    <property type="protein sequence ID" value="TQS13854.1"/>
    <property type="molecule type" value="Genomic_DNA"/>
</dbReference>
<protein>
    <submittedName>
        <fullName evidence="2">Gas vesicle protein</fullName>
    </submittedName>
</protein>
<evidence type="ECO:0000256" key="1">
    <source>
        <dbReference type="SAM" id="MobiDB-lite"/>
    </source>
</evidence>
<dbReference type="AlphaFoldDB" id="A0A544YAU9"/>
<feature type="compositionally biased region" description="Basic and acidic residues" evidence="1">
    <location>
        <begin position="52"/>
        <end position="71"/>
    </location>
</feature>
<organism evidence="2 3">
    <name type="scientific">Microbispora hainanensis</name>
    <dbReference type="NCBI Taxonomy" id="568844"/>
    <lineage>
        <taxon>Bacteria</taxon>
        <taxon>Bacillati</taxon>
        <taxon>Actinomycetota</taxon>
        <taxon>Actinomycetes</taxon>
        <taxon>Streptosporangiales</taxon>
        <taxon>Streptosporangiaceae</taxon>
        <taxon>Microbispora</taxon>
    </lineage>
</organism>
<feature type="compositionally biased region" description="Acidic residues" evidence="1">
    <location>
        <begin position="31"/>
        <end position="51"/>
    </location>
</feature>